<feature type="compositionally biased region" description="Low complexity" evidence="1">
    <location>
        <begin position="207"/>
        <end position="217"/>
    </location>
</feature>
<evidence type="ECO:0000313" key="2">
    <source>
        <dbReference type="EMBL" id="EFE67515.2"/>
    </source>
</evidence>
<feature type="compositionally biased region" description="Gly residues" evidence="1">
    <location>
        <begin position="177"/>
        <end position="190"/>
    </location>
</feature>
<evidence type="ECO:0000256" key="1">
    <source>
        <dbReference type="SAM" id="MobiDB-lite"/>
    </source>
</evidence>
<dbReference type="eggNOG" id="ENOG50347ED">
    <property type="taxonomic scope" value="Bacteria"/>
</dbReference>
<name>D6A1X3_STRV1</name>
<proteinExistence type="predicted"/>
<accession>D6A1X3</accession>
<organism evidence="2 3">
    <name type="scientific">Streptomyces viridosporus (strain ATCC 14672 / DSM 40746 / JCM 4963 / KCTC 9882 / NRRL B-12104 / FH 1290)</name>
    <name type="common">Streptomyces ghanaensis</name>
    <dbReference type="NCBI Taxonomy" id="566461"/>
    <lineage>
        <taxon>Bacteria</taxon>
        <taxon>Bacillati</taxon>
        <taxon>Actinomycetota</taxon>
        <taxon>Actinomycetes</taxon>
        <taxon>Kitasatosporales</taxon>
        <taxon>Streptomycetaceae</taxon>
        <taxon>Streptomyces</taxon>
    </lineage>
</organism>
<reference evidence="3" key="1">
    <citation type="submission" date="2008-12" db="EMBL/GenBank/DDBJ databases">
        <title>Annotation of Streptomyces ghanaensis ATCC 14672.</title>
        <authorList>
            <consortium name="The Broad Institute Genome Sequencing Platform"/>
            <consortium name="Broad Institute Microbial Sequencing Center"/>
            <person name="Fischbach M."/>
            <person name="Ward D."/>
            <person name="Young S."/>
            <person name="Kodira C.D."/>
            <person name="Zeng Q."/>
            <person name="Koehrsen M."/>
            <person name="Godfrey P."/>
            <person name="Alvarado L."/>
            <person name="Berlin A.M."/>
            <person name="Borenstein D."/>
            <person name="Chen Z."/>
            <person name="Engels R."/>
            <person name="Freedman E."/>
            <person name="Gellesch M."/>
            <person name="Goldberg J."/>
            <person name="Griggs A."/>
            <person name="Gujja S."/>
            <person name="Heiman D.I."/>
            <person name="Hepburn T.A."/>
            <person name="Howarth C."/>
            <person name="Jen D."/>
            <person name="Larson L."/>
            <person name="Lewis B."/>
            <person name="Mehta T."/>
            <person name="Park D."/>
            <person name="Pearson M."/>
            <person name="Roberts A."/>
            <person name="Saif S."/>
            <person name="Shea T.D."/>
            <person name="Shenoy N."/>
            <person name="Sisk P."/>
            <person name="Stolte C."/>
            <person name="Sykes S.N."/>
            <person name="Walk T."/>
            <person name="White J."/>
            <person name="Yandava C."/>
            <person name="Straight P."/>
            <person name="Clardy J."/>
            <person name="Hung D."/>
            <person name="Kolter R."/>
            <person name="Mekalanos J."/>
            <person name="Walker S."/>
            <person name="Walsh C.T."/>
            <person name="Wieland B.L.C."/>
            <person name="Ilzarbe M."/>
            <person name="Galagan J."/>
            <person name="Nusbaum C."/>
            <person name="Birren B."/>
        </authorList>
    </citation>
    <scope>NUCLEOTIDE SEQUENCE [LARGE SCALE GENOMIC DNA]</scope>
    <source>
        <strain evidence="3">ATCC 14672 / DSM 40746 / JCM 4963 / KCTC 9882 / NRRL B-12104 / FH 1290</strain>
    </source>
</reference>
<sequence>MSLVELIAQADERGLAVSGLACLDRCVPLLGGDDEVLRPLWASLAEGAGPDDWAGRLEEVRGKLGAAADGDGDGDEAVALARRMLTTAPARRSAAELRPWADACSVAALRIHRLLDGAAARDDDADQVGGLPRALHAARAGESPAGGRTEGVSPLVAAEMRRQVAVLERLSAHGPAGLRGGAGGGDGGAAGAARRGVPAQPQEGLRPSRPAAAPRRTAAPRRCDGPGVEPGRSRGGSAPVAGSRGNRVTKRFTGTLLKV</sequence>
<protein>
    <submittedName>
        <fullName evidence="2">Uncharacterized protein</fullName>
    </submittedName>
</protein>
<gene>
    <name evidence="2" type="ORF">SSFG_02764</name>
</gene>
<dbReference type="EMBL" id="DS999641">
    <property type="protein sequence ID" value="EFE67515.2"/>
    <property type="molecule type" value="Genomic_DNA"/>
</dbReference>
<evidence type="ECO:0000313" key="3">
    <source>
        <dbReference type="Proteomes" id="UP000003824"/>
    </source>
</evidence>
<dbReference type="Proteomes" id="UP000003824">
    <property type="component" value="Unassembled WGS sequence"/>
</dbReference>
<feature type="region of interest" description="Disordered" evidence="1">
    <location>
        <begin position="174"/>
        <end position="259"/>
    </location>
</feature>
<dbReference type="AlphaFoldDB" id="D6A1X3"/>